<proteinExistence type="predicted"/>
<dbReference type="InterPro" id="IPR019264">
    <property type="entry name" value="DUF2179"/>
</dbReference>
<dbReference type="Pfam" id="PF10035">
    <property type="entry name" value="DUF2179"/>
    <property type="match status" value="1"/>
</dbReference>
<feature type="transmembrane region" description="Helical" evidence="6">
    <location>
        <begin position="47"/>
        <end position="72"/>
    </location>
</feature>
<comment type="subcellular location">
    <subcellularLocation>
        <location evidence="1">Cell membrane</location>
        <topology evidence="1">Multi-pass membrane protein</topology>
    </subcellularLocation>
</comment>
<evidence type="ECO:0000256" key="2">
    <source>
        <dbReference type="ARBA" id="ARBA00022475"/>
    </source>
</evidence>
<gene>
    <name evidence="8" type="ORF">SDC9_48478</name>
</gene>
<dbReference type="EMBL" id="VSSQ01000854">
    <property type="protein sequence ID" value="MPM02233.1"/>
    <property type="molecule type" value="Genomic_DNA"/>
</dbReference>
<feature type="transmembrane region" description="Helical" evidence="6">
    <location>
        <begin position="12"/>
        <end position="35"/>
    </location>
</feature>
<keyword evidence="2" id="KW-1003">Cell membrane</keyword>
<evidence type="ECO:0000313" key="8">
    <source>
        <dbReference type="EMBL" id="MPM02233.1"/>
    </source>
</evidence>
<evidence type="ECO:0000256" key="6">
    <source>
        <dbReference type="SAM" id="Phobius"/>
    </source>
</evidence>
<comment type="caution">
    <text evidence="8">The sequence shown here is derived from an EMBL/GenBank/DDBJ whole genome shotgun (WGS) entry which is preliminary data.</text>
</comment>
<feature type="transmembrane region" description="Helical" evidence="6">
    <location>
        <begin position="84"/>
        <end position="103"/>
    </location>
</feature>
<feature type="domain" description="DUF2179" evidence="7">
    <location>
        <begin position="222"/>
        <end position="276"/>
    </location>
</feature>
<dbReference type="PIRSF" id="PIRSF006483">
    <property type="entry name" value="Membrane_protein_YitT"/>
    <property type="match status" value="1"/>
</dbReference>
<dbReference type="InterPro" id="IPR051461">
    <property type="entry name" value="UPF0750_membrane"/>
</dbReference>
<dbReference type="Pfam" id="PF02588">
    <property type="entry name" value="YitT_membrane"/>
    <property type="match status" value="1"/>
</dbReference>
<evidence type="ECO:0000259" key="7">
    <source>
        <dbReference type="Pfam" id="PF10035"/>
    </source>
</evidence>
<sequence length="285" mass="31373">MKKKEYLKDLVYDIVSSVLQGIGIYCFIANCNIAPGGATGVAILGNYITGVPIGLLTFLINVPLFIMSYMYLGKVRTLKTLKTVFIGSIILDLVIAPIFPQYLGDRLMSSAFGGILCGIGMAMVFMRGSTTGGTDIVAKLLQRKYPHMQIGFALMLIDLVIIAASAVVFNNVESVLYGLLSLICMTKTIDAFLYGINRGAMVTIVSPRNEEIAEEIMRQLDRGATFLQSRGAYSKKNCETLFCVIENKQFYLVKEIIDSIDENAFIIVSETKEVYGEGFLAERVE</sequence>
<feature type="transmembrane region" description="Helical" evidence="6">
    <location>
        <begin position="109"/>
        <end position="129"/>
    </location>
</feature>
<organism evidence="8">
    <name type="scientific">bioreactor metagenome</name>
    <dbReference type="NCBI Taxonomy" id="1076179"/>
    <lineage>
        <taxon>unclassified sequences</taxon>
        <taxon>metagenomes</taxon>
        <taxon>ecological metagenomes</taxon>
    </lineage>
</organism>
<evidence type="ECO:0000256" key="3">
    <source>
        <dbReference type="ARBA" id="ARBA00022692"/>
    </source>
</evidence>
<feature type="transmembrane region" description="Helical" evidence="6">
    <location>
        <begin position="175"/>
        <end position="196"/>
    </location>
</feature>
<dbReference type="AlphaFoldDB" id="A0A644WI91"/>
<feature type="transmembrane region" description="Helical" evidence="6">
    <location>
        <begin position="150"/>
        <end position="169"/>
    </location>
</feature>
<dbReference type="GO" id="GO:0005886">
    <property type="term" value="C:plasma membrane"/>
    <property type="evidence" value="ECO:0007669"/>
    <property type="project" value="UniProtKB-SubCell"/>
</dbReference>
<evidence type="ECO:0000256" key="5">
    <source>
        <dbReference type="ARBA" id="ARBA00023136"/>
    </source>
</evidence>
<dbReference type="InterPro" id="IPR015867">
    <property type="entry name" value="N-reg_PII/ATP_PRibTrfase_C"/>
</dbReference>
<keyword evidence="5 6" id="KW-0472">Membrane</keyword>
<evidence type="ECO:0000256" key="4">
    <source>
        <dbReference type="ARBA" id="ARBA00022989"/>
    </source>
</evidence>
<reference evidence="8" key="1">
    <citation type="submission" date="2019-08" db="EMBL/GenBank/DDBJ databases">
        <authorList>
            <person name="Kucharzyk K."/>
            <person name="Murdoch R.W."/>
            <person name="Higgins S."/>
            <person name="Loffler F."/>
        </authorList>
    </citation>
    <scope>NUCLEOTIDE SEQUENCE</scope>
</reference>
<dbReference type="Gene3D" id="3.30.70.120">
    <property type="match status" value="1"/>
</dbReference>
<dbReference type="InterPro" id="IPR003740">
    <property type="entry name" value="YitT"/>
</dbReference>
<dbReference type="PANTHER" id="PTHR33545">
    <property type="entry name" value="UPF0750 MEMBRANE PROTEIN YITT-RELATED"/>
    <property type="match status" value="1"/>
</dbReference>
<keyword evidence="3 6" id="KW-0812">Transmembrane</keyword>
<evidence type="ECO:0000256" key="1">
    <source>
        <dbReference type="ARBA" id="ARBA00004651"/>
    </source>
</evidence>
<accession>A0A644WI91</accession>
<keyword evidence="4 6" id="KW-1133">Transmembrane helix</keyword>
<dbReference type="PANTHER" id="PTHR33545:SF5">
    <property type="entry name" value="UPF0750 MEMBRANE PROTEIN YITT"/>
    <property type="match status" value="1"/>
</dbReference>
<dbReference type="CDD" id="cd16380">
    <property type="entry name" value="YitT_C"/>
    <property type="match status" value="1"/>
</dbReference>
<protein>
    <recommendedName>
        <fullName evidence="7">DUF2179 domain-containing protein</fullName>
    </recommendedName>
</protein>
<name>A0A644WI91_9ZZZZ</name>